<gene>
    <name evidence="2" type="ORF">chiPu_0023067</name>
</gene>
<evidence type="ECO:0000256" key="1">
    <source>
        <dbReference type="SAM" id="MobiDB-lite"/>
    </source>
</evidence>
<accession>A0A401T9U1</accession>
<reference evidence="2 3" key="1">
    <citation type="journal article" date="2018" name="Nat. Ecol. Evol.">
        <title>Shark genomes provide insights into elasmobranch evolution and the origin of vertebrates.</title>
        <authorList>
            <person name="Hara Y"/>
            <person name="Yamaguchi K"/>
            <person name="Onimaru K"/>
            <person name="Kadota M"/>
            <person name="Koyanagi M"/>
            <person name="Keeley SD"/>
            <person name="Tatsumi K"/>
            <person name="Tanaka K"/>
            <person name="Motone F"/>
            <person name="Kageyama Y"/>
            <person name="Nozu R"/>
            <person name="Adachi N"/>
            <person name="Nishimura O"/>
            <person name="Nakagawa R"/>
            <person name="Tanegashima C"/>
            <person name="Kiyatake I"/>
            <person name="Matsumoto R"/>
            <person name="Murakumo K"/>
            <person name="Nishida K"/>
            <person name="Terakita A"/>
            <person name="Kuratani S"/>
            <person name="Sato K"/>
            <person name="Hyodo S Kuraku.S."/>
        </authorList>
    </citation>
    <scope>NUCLEOTIDE SEQUENCE [LARGE SCALE GENOMIC DNA]</scope>
</reference>
<sequence length="76" mass="8735">MPVLKRNKRIESKKPPIAEVNVDVESDTSLQEPQSERLRRSKKRKSRKAVSLEDPSAQPLEVMVCLVTVCYHTVFQ</sequence>
<feature type="compositionally biased region" description="Basic residues" evidence="1">
    <location>
        <begin position="39"/>
        <end position="48"/>
    </location>
</feature>
<dbReference type="Proteomes" id="UP000287033">
    <property type="component" value="Unassembled WGS sequence"/>
</dbReference>
<feature type="region of interest" description="Disordered" evidence="1">
    <location>
        <begin position="21"/>
        <end position="56"/>
    </location>
</feature>
<dbReference type="AlphaFoldDB" id="A0A401T9U1"/>
<comment type="caution">
    <text evidence="2">The sequence shown here is derived from an EMBL/GenBank/DDBJ whole genome shotgun (WGS) entry which is preliminary data.</text>
</comment>
<name>A0A401T9U1_CHIPU</name>
<keyword evidence="3" id="KW-1185">Reference proteome</keyword>
<evidence type="ECO:0000313" key="2">
    <source>
        <dbReference type="EMBL" id="GCC39410.1"/>
    </source>
</evidence>
<proteinExistence type="predicted"/>
<evidence type="ECO:0000313" key="3">
    <source>
        <dbReference type="Proteomes" id="UP000287033"/>
    </source>
</evidence>
<organism evidence="2 3">
    <name type="scientific">Chiloscyllium punctatum</name>
    <name type="common">Brownbanded bambooshark</name>
    <name type="synonym">Hemiscyllium punctatum</name>
    <dbReference type="NCBI Taxonomy" id="137246"/>
    <lineage>
        <taxon>Eukaryota</taxon>
        <taxon>Metazoa</taxon>
        <taxon>Chordata</taxon>
        <taxon>Craniata</taxon>
        <taxon>Vertebrata</taxon>
        <taxon>Chondrichthyes</taxon>
        <taxon>Elasmobranchii</taxon>
        <taxon>Galeomorphii</taxon>
        <taxon>Galeoidea</taxon>
        <taxon>Orectolobiformes</taxon>
        <taxon>Hemiscylliidae</taxon>
        <taxon>Chiloscyllium</taxon>
    </lineage>
</organism>
<protein>
    <submittedName>
        <fullName evidence="2">Uncharacterized protein</fullName>
    </submittedName>
</protein>
<dbReference type="EMBL" id="BEZZ01014930">
    <property type="protein sequence ID" value="GCC39410.1"/>
    <property type="molecule type" value="Genomic_DNA"/>
</dbReference>